<gene>
    <name evidence="1" type="ORF">E5990_05735</name>
</gene>
<dbReference type="Proteomes" id="UP000305401">
    <property type="component" value="Unassembled WGS sequence"/>
</dbReference>
<protein>
    <submittedName>
        <fullName evidence="1">Sodium:proton antiporter</fullName>
    </submittedName>
</protein>
<proteinExistence type="predicted"/>
<evidence type="ECO:0000313" key="2">
    <source>
        <dbReference type="Proteomes" id="UP000305401"/>
    </source>
</evidence>
<evidence type="ECO:0000313" key="1">
    <source>
        <dbReference type="EMBL" id="THG51769.1"/>
    </source>
</evidence>
<comment type="caution">
    <text evidence="1">The sequence shown here is derived from an EMBL/GenBank/DDBJ whole genome shotgun (WGS) entry which is preliminary data.</text>
</comment>
<name>A0AC61S5F1_9BACT</name>
<dbReference type="EMBL" id="SSTG01000054">
    <property type="protein sequence ID" value="THG51769.1"/>
    <property type="molecule type" value="Genomic_DNA"/>
</dbReference>
<organism evidence="1 2">
    <name type="scientific">Muribaculum caecicola</name>
    <dbReference type="NCBI Taxonomy" id="3038144"/>
    <lineage>
        <taxon>Bacteria</taxon>
        <taxon>Pseudomonadati</taxon>
        <taxon>Bacteroidota</taxon>
        <taxon>Bacteroidia</taxon>
        <taxon>Bacteroidales</taxon>
        <taxon>Muribaculaceae</taxon>
        <taxon>Muribaculum</taxon>
    </lineage>
</organism>
<accession>A0AC61S5F1</accession>
<keyword evidence="2" id="KW-1185">Reference proteome</keyword>
<reference evidence="1" key="1">
    <citation type="submission" date="2019-04" db="EMBL/GenBank/DDBJ databases">
        <title>Microbes associate with the intestines of laboratory mice.</title>
        <authorList>
            <person name="Navarre W."/>
            <person name="Wong E."/>
            <person name="Huang K.C."/>
            <person name="Tropini C."/>
            <person name="Ng K."/>
            <person name="Yu B."/>
        </authorList>
    </citation>
    <scope>NUCLEOTIDE SEQUENCE</scope>
    <source>
        <strain evidence="1">NM86_A22</strain>
    </source>
</reference>
<sequence>MAAVNVEALISDLAFILILGAVVTVLFKWLKQPVVLGYIVAGFLASPHFYYLPSVTTESNIEFWAQLGIVVLLFSLGLEFSFKKLIGVGGSAIVTALVIVTGMMATGFIIGRILHFSSMNSLFLGGMLSMSSTTIIIKAFTDLNIRRKKFASLVFAVLIVEDLFAVLMMVILSSIAINKSVEGAQMAFSIGKLIFFLVIWFLVGVYILPSLLNKIRRFLNNETLLIVSLGLCFGMAVFSVYCGFSLALGAFVMGSIIAGISYAERIESVVAPVKDLFGAVFFISVGMMVNLDIIIQYLNPILILSAVVIIGMIVFGTFGMLITGQPLRIAIESGFSLTQIGEFAFIIASLGMTLGVLDPTIYPIVVAVSVITTFTTPYFIRIADPVYGIIEKILPQRLYFLIDRYSEKATTESETRQLWMSVLKRYVWRILLYSTVLIAIIIVALNYLLPWMLVITPSWGRLLTSMLSLLSMAPFLFALALPASKRIERRRLVSANAHFDVPLIVMTVFRFILAIGFMIYLLGSIHSMRVGWLAGFVIFIVLIGTLSGRLRTRLRSIESRFFNNLNERELRRSGKNNSLVSDLHMAYMEVSPSCPFVGERLIDSNLRLRFGVNIASIQRGNTFIAVPNGNVRIFPGDTLGIIGTDTQIENMLPLVEAPENEPDETQQQPASNLKLTNIQLSAKSPLIGLTSASAALRDKYKTLLVAIQHTDGSYEHPTGQTLFQEGDTLWVFGSRKQIQRLR</sequence>